<dbReference type="SUPFAM" id="SSF48452">
    <property type="entry name" value="TPR-like"/>
    <property type="match status" value="1"/>
</dbReference>
<name>A0A6S7J0P2_PARCT</name>
<dbReference type="Gene3D" id="1.25.40.10">
    <property type="entry name" value="Tetratricopeptide repeat domain"/>
    <property type="match status" value="3"/>
</dbReference>
<keyword evidence="4" id="KW-1185">Reference proteome</keyword>
<dbReference type="InterPro" id="IPR006597">
    <property type="entry name" value="Sel1-like"/>
</dbReference>
<dbReference type="EMBL" id="CACRXK020013587">
    <property type="protein sequence ID" value="CAB4025405.1"/>
    <property type="molecule type" value="Genomic_DNA"/>
</dbReference>
<comment type="caution">
    <text evidence="3">The sequence shown here is derived from an EMBL/GenBank/DDBJ whole genome shotgun (WGS) entry which is preliminary data.</text>
</comment>
<dbReference type="Pfam" id="PF13374">
    <property type="entry name" value="TPR_10"/>
    <property type="match status" value="1"/>
</dbReference>
<dbReference type="Pfam" id="PF00515">
    <property type="entry name" value="TPR_1"/>
    <property type="match status" value="1"/>
</dbReference>
<dbReference type="Gene3D" id="3.40.50.300">
    <property type="entry name" value="P-loop containing nucleotide triphosphate hydrolases"/>
    <property type="match status" value="1"/>
</dbReference>
<dbReference type="InterPro" id="IPR019734">
    <property type="entry name" value="TPR_rpt"/>
</dbReference>
<accession>A0A6S7J0P2</accession>
<reference evidence="3" key="1">
    <citation type="submission" date="2020-04" db="EMBL/GenBank/DDBJ databases">
        <authorList>
            <person name="Alioto T."/>
            <person name="Alioto T."/>
            <person name="Gomez Garrido J."/>
        </authorList>
    </citation>
    <scope>NUCLEOTIDE SEQUENCE</scope>
    <source>
        <strain evidence="3">A484AB</strain>
    </source>
</reference>
<dbReference type="Proteomes" id="UP001152795">
    <property type="component" value="Unassembled WGS sequence"/>
</dbReference>
<feature type="non-terminal residue" evidence="3">
    <location>
        <position position="1146"/>
    </location>
</feature>
<dbReference type="PROSITE" id="PS50005">
    <property type="entry name" value="TPR"/>
    <property type="match status" value="10"/>
</dbReference>
<dbReference type="PROSITE" id="PS50293">
    <property type="entry name" value="TPR_REGION"/>
    <property type="match status" value="8"/>
</dbReference>
<dbReference type="OrthoDB" id="5988898at2759"/>
<dbReference type="PANTHER" id="PTHR45641:SF19">
    <property type="entry name" value="NEPHROCYSTIN-3"/>
    <property type="match status" value="1"/>
</dbReference>
<dbReference type="PRINTS" id="PR00381">
    <property type="entry name" value="KINESINLIGHT"/>
</dbReference>
<dbReference type="SMART" id="SM00028">
    <property type="entry name" value="TPR"/>
    <property type="match status" value="11"/>
</dbReference>
<gene>
    <name evidence="3" type="ORF">PACLA_8A005945</name>
</gene>
<evidence type="ECO:0000256" key="2">
    <source>
        <dbReference type="ARBA" id="ARBA00022803"/>
    </source>
</evidence>
<sequence length="1146" mass="131528">MSDVPWENEEKRNYICMQNIIIDVVSEGLRKVFKNEWNVRYQASFGAWDDTSVSGLQLFNRENARSRPFKNMYQAKFQHGDTNQWDCTVLFDAILYSNAIGKSSLKPAIKTEVDNIRSMRNKIMHAEETTLSDADFQTMISDLEKAFKALSVPINDITQMKMKRNLYKSFKVLPSKPTHEVVYRSEKVKDIQQELQTLRIDSDSKLTYFYISGNPGSGKSQLSRQLGEDLFKDVNFETQATFVMTLHAKDLNTLLHSYEDFCRRLNCSESVLRNVINSSKTNKEKIEDLRSLIESRIKNWKRWWIIVDNVENLEDIAALLPQIGSEVWSNGQIILTIQNTNAIPSDSQFTRHISLSRGMKDQECRQLLSILSGTDANDPLFDEVAEKLDHQPLAMAAAAVYFKKVIQTKCCPRFSWQDYLEKLKGKRKVTEEQLRQTSSAYPFTMSAAVSLAVEKSAENNFILNHTFNLFSLISFEPLPVDIIVEYVQELDTNYDKEEIYLALKHCSLFLLTETETEDCDVSLHRVVHEATKLLSDCQESEASSYSQSGIPNERVNVGAAITVQNVLKALYHFHHRDDQIKMIPHLKAFNTAMKKRFVEQDSLYSISLGFENPEICAIYHYFGKTLNGYCEYQLAVKFHNTNLQIWRDSENHNCRASTFNELGISYTKMGELDKAKDYYQRALEIQEEQLGSNHVDVAASYNNIGAVYSKKGNLDQAKDYYQRGLEIKEKQLGPNHVDLAVFHNNIGGVYSDKGDLDQAKDYYHRALEIQEKQLSPNHVDVALYYNNIGLVYSKKASYNNIGLVYSEKGDLDQAKDYYQRALEIQEKLLGPNHIDIAASYNNIGGVYYDKGNLDQAKNYYQRALEIQEKQPGPNHVNVAVSYNNIGLVYSKKGDLDQAKDYYQRALEIEEKELGPNHVDVAGSYNNMGQVYYNKGNLDQAEDYYQRAIKIQEKQLGSNHVHVAVSCNNIGLVYKEKGELNLAKDYYQRALEIQVKQLGPNHVNVAVSYNNIGGVYSKKGDLDQAMDYYQRALEIQEKQLGPNHVDVAVSYNNIGGVYYNKGNLDQAKDYYQRALEIQEKQLDPNHVDVAVSSMNIGELRISRRSLTRFYPTSWRLKCTRSYGDREKQKQHSNITNMKEKKARLYST</sequence>
<keyword evidence="2" id="KW-0802">TPR repeat</keyword>
<evidence type="ECO:0000256" key="1">
    <source>
        <dbReference type="ARBA" id="ARBA00022737"/>
    </source>
</evidence>
<evidence type="ECO:0000313" key="3">
    <source>
        <dbReference type="EMBL" id="CAB4025405.1"/>
    </source>
</evidence>
<proteinExistence type="predicted"/>
<keyword evidence="1" id="KW-0677">Repeat</keyword>
<dbReference type="SUPFAM" id="SSF52540">
    <property type="entry name" value="P-loop containing nucleoside triphosphate hydrolases"/>
    <property type="match status" value="1"/>
</dbReference>
<protein>
    <submittedName>
        <fullName evidence="3">Nephrocystin-3</fullName>
    </submittedName>
</protein>
<dbReference type="Pfam" id="PF13424">
    <property type="entry name" value="TPR_12"/>
    <property type="match status" value="5"/>
</dbReference>
<dbReference type="SMART" id="SM00671">
    <property type="entry name" value="SEL1"/>
    <property type="match status" value="9"/>
</dbReference>
<dbReference type="AlphaFoldDB" id="A0A6S7J0P2"/>
<dbReference type="PANTHER" id="PTHR45641">
    <property type="entry name" value="TETRATRICOPEPTIDE REPEAT PROTEIN (AFU_ORTHOLOGUE AFUA_6G03870)"/>
    <property type="match status" value="1"/>
</dbReference>
<organism evidence="3 4">
    <name type="scientific">Paramuricea clavata</name>
    <name type="common">Red gorgonian</name>
    <name type="synonym">Violescent sea-whip</name>
    <dbReference type="NCBI Taxonomy" id="317549"/>
    <lineage>
        <taxon>Eukaryota</taxon>
        <taxon>Metazoa</taxon>
        <taxon>Cnidaria</taxon>
        <taxon>Anthozoa</taxon>
        <taxon>Octocorallia</taxon>
        <taxon>Malacalcyonacea</taxon>
        <taxon>Plexauridae</taxon>
        <taxon>Paramuricea</taxon>
    </lineage>
</organism>
<dbReference type="InterPro" id="IPR011990">
    <property type="entry name" value="TPR-like_helical_dom_sf"/>
</dbReference>
<dbReference type="InterPro" id="IPR027417">
    <property type="entry name" value="P-loop_NTPase"/>
</dbReference>
<evidence type="ECO:0000313" key="4">
    <source>
        <dbReference type="Proteomes" id="UP001152795"/>
    </source>
</evidence>